<dbReference type="EMBL" id="ASPP01003174">
    <property type="protein sequence ID" value="ETO33727.1"/>
    <property type="molecule type" value="Genomic_DNA"/>
</dbReference>
<keyword evidence="3" id="KW-1185">Reference proteome</keyword>
<comment type="caution">
    <text evidence="2">The sequence shown here is derived from an EMBL/GenBank/DDBJ whole genome shotgun (WGS) entry which is preliminary data.</text>
</comment>
<accession>X6P7W7</accession>
<organism evidence="2 3">
    <name type="scientific">Reticulomyxa filosa</name>
    <dbReference type="NCBI Taxonomy" id="46433"/>
    <lineage>
        <taxon>Eukaryota</taxon>
        <taxon>Sar</taxon>
        <taxon>Rhizaria</taxon>
        <taxon>Retaria</taxon>
        <taxon>Foraminifera</taxon>
        <taxon>Monothalamids</taxon>
        <taxon>Reticulomyxidae</taxon>
        <taxon>Reticulomyxa</taxon>
    </lineage>
</organism>
<dbReference type="Gene3D" id="3.40.50.300">
    <property type="entry name" value="P-loop containing nucleotide triphosphate hydrolases"/>
    <property type="match status" value="1"/>
</dbReference>
<evidence type="ECO:0000259" key="1">
    <source>
        <dbReference type="PROSITE" id="PS50837"/>
    </source>
</evidence>
<evidence type="ECO:0000313" key="2">
    <source>
        <dbReference type="EMBL" id="ETO33727.1"/>
    </source>
</evidence>
<sequence length="548" mass="64600">MGNAIHKHIITVFKDKRYLIFREYLSFWYFNNHKDGKHSTLFVLALSQSKKTTDFLLTATRHASKILYLLNEEILALYHFFAFFLVKFKTSEKKLRKIRVKKTPLHIEPGKLISNILWQSVLVAMKSKNLKKRLVTDKLKGYYKSQDKLVPLLDDPGQSVDTCYIRLALLHERHLKKIKEKITNKKQNNEEDEQEKWSNSIDYSIIYGSGQETVDVEDIWKREEKEEIEEEEEEVRHISIRGEAGSGKSVLTQRIAYLWAKNQMWNDMFEWLLHISFRKIVNAFDGDENKNDIKSQWSKIMNALNIPGWDTNDTNIVYSTDGLLVLDGLDEIANEINKKPGLQQWLRYCTENTKYSVIITSRPNVQCSYLKRSKDKNDQYQAKNLFKIEYKPNLKLLSHTPLYLGLLCYLTRQQRIKTPEEEKEEEKKEIQNITALDDLENTSVSKLYEKLLVCYMKWNWIKVNGTKYNPNEQEMFSIFEMEIDYLSRIAWEGLKDGQAVISCEIQERVLNIINNKYPREHISVISQWSRINSFGFLQGQESMNPINS</sequence>
<protein>
    <submittedName>
        <fullName evidence="2">Peptidase C14</fullName>
    </submittedName>
</protein>
<gene>
    <name evidence="2" type="ORF">RFI_03375</name>
</gene>
<proteinExistence type="predicted"/>
<dbReference type="AlphaFoldDB" id="X6P7W7"/>
<dbReference type="OrthoDB" id="3562400at2759"/>
<dbReference type="InterPro" id="IPR007111">
    <property type="entry name" value="NACHT_NTPase"/>
</dbReference>
<dbReference type="PROSITE" id="PS50837">
    <property type="entry name" value="NACHT"/>
    <property type="match status" value="1"/>
</dbReference>
<dbReference type="Proteomes" id="UP000023152">
    <property type="component" value="Unassembled WGS sequence"/>
</dbReference>
<dbReference type="PANTHER" id="PTHR46844">
    <property type="entry name" value="SLR5058 PROTEIN"/>
    <property type="match status" value="1"/>
</dbReference>
<name>X6P7W7_RETFI</name>
<dbReference type="PANTHER" id="PTHR46844:SF1">
    <property type="entry name" value="SLR5058 PROTEIN"/>
    <property type="match status" value="1"/>
</dbReference>
<evidence type="ECO:0000313" key="3">
    <source>
        <dbReference type="Proteomes" id="UP000023152"/>
    </source>
</evidence>
<feature type="non-terminal residue" evidence="2">
    <location>
        <position position="548"/>
    </location>
</feature>
<dbReference type="Pfam" id="PF05729">
    <property type="entry name" value="NACHT"/>
    <property type="match status" value="1"/>
</dbReference>
<dbReference type="InterPro" id="IPR027417">
    <property type="entry name" value="P-loop_NTPase"/>
</dbReference>
<reference evidence="2 3" key="1">
    <citation type="journal article" date="2013" name="Curr. Biol.">
        <title>The Genome of the Foraminiferan Reticulomyxa filosa.</title>
        <authorList>
            <person name="Glockner G."/>
            <person name="Hulsmann N."/>
            <person name="Schleicher M."/>
            <person name="Noegel A.A."/>
            <person name="Eichinger L."/>
            <person name="Gallinger C."/>
            <person name="Pawlowski J."/>
            <person name="Sierra R."/>
            <person name="Euteneuer U."/>
            <person name="Pillet L."/>
            <person name="Moustafa A."/>
            <person name="Platzer M."/>
            <person name="Groth M."/>
            <person name="Szafranski K."/>
            <person name="Schliwa M."/>
        </authorList>
    </citation>
    <scope>NUCLEOTIDE SEQUENCE [LARGE SCALE GENOMIC DNA]</scope>
</reference>
<dbReference type="SUPFAM" id="SSF52540">
    <property type="entry name" value="P-loop containing nucleoside triphosphate hydrolases"/>
    <property type="match status" value="1"/>
</dbReference>
<feature type="domain" description="NACHT" evidence="1">
    <location>
        <begin position="236"/>
        <end position="364"/>
    </location>
</feature>